<accession>A0ABW4M0K5</accession>
<comment type="caution">
    <text evidence="1">The sequence shown here is derived from an EMBL/GenBank/DDBJ whole genome shotgun (WGS) entry which is preliminary data.</text>
</comment>
<evidence type="ECO:0000313" key="1">
    <source>
        <dbReference type="EMBL" id="MFD1744031.1"/>
    </source>
</evidence>
<dbReference type="EMBL" id="JBHUEQ010000003">
    <property type="protein sequence ID" value="MFD1744031.1"/>
    <property type="molecule type" value="Genomic_DNA"/>
</dbReference>
<dbReference type="RefSeq" id="WP_377395257.1">
    <property type="nucleotide sequence ID" value="NZ_JBHUEQ010000003.1"/>
</dbReference>
<evidence type="ECO:0000313" key="2">
    <source>
        <dbReference type="Proteomes" id="UP001597322"/>
    </source>
</evidence>
<organism evidence="1 2">
    <name type="scientific">Rhizobium helianthi</name>
    <dbReference type="NCBI Taxonomy" id="1132695"/>
    <lineage>
        <taxon>Bacteria</taxon>
        <taxon>Pseudomonadati</taxon>
        <taxon>Pseudomonadota</taxon>
        <taxon>Alphaproteobacteria</taxon>
        <taxon>Hyphomicrobiales</taxon>
        <taxon>Rhizobiaceae</taxon>
        <taxon>Rhizobium/Agrobacterium group</taxon>
        <taxon>Rhizobium</taxon>
    </lineage>
</organism>
<protein>
    <submittedName>
        <fullName evidence="1">HlyU family transcriptional regulator</fullName>
    </submittedName>
</protein>
<keyword evidence="2" id="KW-1185">Reference proteome</keyword>
<proteinExistence type="predicted"/>
<dbReference type="Pfam" id="PF10115">
    <property type="entry name" value="HlyU"/>
    <property type="match status" value="1"/>
</dbReference>
<reference evidence="2" key="1">
    <citation type="journal article" date="2019" name="Int. J. Syst. Evol. Microbiol.">
        <title>The Global Catalogue of Microorganisms (GCM) 10K type strain sequencing project: providing services to taxonomists for standard genome sequencing and annotation.</title>
        <authorList>
            <consortium name="The Broad Institute Genomics Platform"/>
            <consortium name="The Broad Institute Genome Sequencing Center for Infectious Disease"/>
            <person name="Wu L."/>
            <person name="Ma J."/>
        </authorList>
    </citation>
    <scope>NUCLEOTIDE SEQUENCE [LARGE SCALE GENOMIC DNA]</scope>
    <source>
        <strain evidence="2">CG52</strain>
    </source>
</reference>
<sequence>MPSIFSKIASMFSGGENAGAKPVAQAEPQEHAGCRIYAEPLREGSQLRLAGRIEKDVEGKTLVRTFIRADMFTSQEDALECTFRKARQIIDQNGSSLFADGAEQRTT</sequence>
<name>A0ABW4M0K5_9HYPH</name>
<gene>
    <name evidence="1" type="ORF">ACFSE1_01020</name>
</gene>
<dbReference type="Proteomes" id="UP001597322">
    <property type="component" value="Unassembled WGS sequence"/>
</dbReference>
<dbReference type="InterPro" id="IPR018772">
    <property type="entry name" value="Transcription_activator_HlyU"/>
</dbReference>